<organism evidence="1">
    <name type="scientific">viral metagenome</name>
    <dbReference type="NCBI Taxonomy" id="1070528"/>
    <lineage>
        <taxon>unclassified sequences</taxon>
        <taxon>metagenomes</taxon>
        <taxon>organismal metagenomes</taxon>
    </lineage>
</organism>
<name>A0A6M3IYZ5_9ZZZZ</name>
<dbReference type="Gene3D" id="2.60.120.200">
    <property type="match status" value="1"/>
</dbReference>
<dbReference type="EMBL" id="MT141481">
    <property type="protein sequence ID" value="QJA62783.1"/>
    <property type="molecule type" value="Genomic_DNA"/>
</dbReference>
<accession>A0A6M3IYZ5</accession>
<proteinExistence type="predicted"/>
<dbReference type="SUPFAM" id="SSF49899">
    <property type="entry name" value="Concanavalin A-like lectins/glucanases"/>
    <property type="match status" value="1"/>
</dbReference>
<dbReference type="AlphaFoldDB" id="A0A6M3IYZ5"/>
<sequence length="487" mass="52644">MKKWVIALAIVGGAWGFVWAQPRSPYTGARGNGFYLSVRDDSLGTSWELVTADTGFTQMSADTTVCVAWSGQTAFDTLSTGRGGKIIAAWGLGDTADQTDDGTNTNPLLEAGTPNYTAMAFGDGWSGEVGDYLYRYDTDGDFDVNAVSFSIALFCSTRTASNPPNNLAVFSAAASPDNICLRFNTSGKLVWYITDDGSATADSVVSANDLIDGAMHFIEAGRRGANWELWVDSGPVRTTAVSKAAGDIDLDSVWIGARRVKPGGGAASVRDEFYLGKIDHILWRSDSLAVSLLPYAYHRGRQAIGLETDTTRVFVSGIKQTDSTYFWQALKVPFDVPETTSVNLHVFESAYLDSEEVMPMIVYTPGGSPRSALLDTIPAGAIHMPIAHRTFDKGMIPWLQDVTFRHLSPTDTTEWQLRAYGDLEDARDLDDGYNVLAEARTHANHPVDTQALDITLPSYSYLAVFSRASSGSVRGVSGAAIVRGKTR</sequence>
<reference evidence="1" key="1">
    <citation type="submission" date="2020-03" db="EMBL/GenBank/DDBJ databases">
        <title>The deep terrestrial virosphere.</title>
        <authorList>
            <person name="Holmfeldt K."/>
            <person name="Nilsson E."/>
            <person name="Simone D."/>
            <person name="Lopez-Fernandez M."/>
            <person name="Wu X."/>
            <person name="de Brujin I."/>
            <person name="Lundin D."/>
            <person name="Andersson A."/>
            <person name="Bertilsson S."/>
            <person name="Dopson M."/>
        </authorList>
    </citation>
    <scope>NUCLEOTIDE SEQUENCE</scope>
    <source>
        <strain evidence="1">MM415B00727</strain>
    </source>
</reference>
<dbReference type="GO" id="GO:0030246">
    <property type="term" value="F:carbohydrate binding"/>
    <property type="evidence" value="ECO:0007669"/>
    <property type="project" value="UniProtKB-KW"/>
</dbReference>
<keyword evidence="1" id="KW-0430">Lectin</keyword>
<protein>
    <submittedName>
        <fullName evidence="1">Putative lectin/glucanase superfamily protein</fullName>
    </submittedName>
</protein>
<gene>
    <name evidence="1" type="ORF">MM415B00727_0011</name>
</gene>
<evidence type="ECO:0000313" key="1">
    <source>
        <dbReference type="EMBL" id="QJA62783.1"/>
    </source>
</evidence>
<dbReference type="InterPro" id="IPR013320">
    <property type="entry name" value="ConA-like_dom_sf"/>
</dbReference>